<dbReference type="EMBL" id="JBJQND010000013">
    <property type="protein sequence ID" value="KAL3858519.1"/>
    <property type="molecule type" value="Genomic_DNA"/>
</dbReference>
<proteinExistence type="predicted"/>
<dbReference type="AlphaFoldDB" id="A0ABD3VAB0"/>
<keyword evidence="4" id="KW-1185">Reference proteome</keyword>
<dbReference type="PANTHER" id="PTHR43586:SF8">
    <property type="entry name" value="CYSTEINE DESULFURASE 1, CHLOROPLASTIC"/>
    <property type="match status" value="1"/>
</dbReference>
<gene>
    <name evidence="3" type="ORF">ACJMK2_013104</name>
</gene>
<feature type="compositionally biased region" description="Polar residues" evidence="2">
    <location>
        <begin position="11"/>
        <end position="25"/>
    </location>
</feature>
<evidence type="ECO:0000313" key="4">
    <source>
        <dbReference type="Proteomes" id="UP001634394"/>
    </source>
</evidence>
<evidence type="ECO:0000256" key="1">
    <source>
        <dbReference type="ARBA" id="ARBA00022898"/>
    </source>
</evidence>
<accession>A0ABD3VAB0</accession>
<dbReference type="Proteomes" id="UP001634394">
    <property type="component" value="Unassembled WGS sequence"/>
</dbReference>
<feature type="compositionally biased region" description="Basic and acidic residues" evidence="2">
    <location>
        <begin position="27"/>
        <end position="41"/>
    </location>
</feature>
<name>A0ABD3VAB0_SINWO</name>
<protein>
    <submittedName>
        <fullName evidence="3">Uncharacterized protein</fullName>
    </submittedName>
</protein>
<sequence length="135" mass="15359">MGSRKKRIFNSLDSSSRESLNISSDGETDKQEAEKGQITEAGEVRYDDHPILRRIQDSVIGHDLVIQGPYGPRTEVYCDYTASGRALSFIEDVIRESVLPFYGNTHSTTGINAKQTTKFRTEARYFFVTKHYLFV</sequence>
<feature type="region of interest" description="Disordered" evidence="2">
    <location>
        <begin position="1"/>
        <end position="41"/>
    </location>
</feature>
<comment type="caution">
    <text evidence="3">The sequence shown here is derived from an EMBL/GenBank/DDBJ whole genome shotgun (WGS) entry which is preliminary data.</text>
</comment>
<dbReference type="PANTHER" id="PTHR43586">
    <property type="entry name" value="CYSTEINE DESULFURASE"/>
    <property type="match status" value="1"/>
</dbReference>
<reference evidence="3 4" key="1">
    <citation type="submission" date="2024-11" db="EMBL/GenBank/DDBJ databases">
        <title>Chromosome-level genome assembly of the freshwater bivalve Anodonta woodiana.</title>
        <authorList>
            <person name="Chen X."/>
        </authorList>
    </citation>
    <scope>NUCLEOTIDE SEQUENCE [LARGE SCALE GENOMIC DNA]</scope>
    <source>
        <strain evidence="3">MN2024</strain>
        <tissue evidence="3">Gills</tissue>
    </source>
</reference>
<evidence type="ECO:0000313" key="3">
    <source>
        <dbReference type="EMBL" id="KAL3858519.1"/>
    </source>
</evidence>
<evidence type="ECO:0000256" key="2">
    <source>
        <dbReference type="SAM" id="MobiDB-lite"/>
    </source>
</evidence>
<keyword evidence="1" id="KW-0663">Pyridoxal phosphate</keyword>
<organism evidence="3 4">
    <name type="scientific">Sinanodonta woodiana</name>
    <name type="common">Chinese pond mussel</name>
    <name type="synonym">Anodonta woodiana</name>
    <dbReference type="NCBI Taxonomy" id="1069815"/>
    <lineage>
        <taxon>Eukaryota</taxon>
        <taxon>Metazoa</taxon>
        <taxon>Spiralia</taxon>
        <taxon>Lophotrochozoa</taxon>
        <taxon>Mollusca</taxon>
        <taxon>Bivalvia</taxon>
        <taxon>Autobranchia</taxon>
        <taxon>Heteroconchia</taxon>
        <taxon>Palaeoheterodonta</taxon>
        <taxon>Unionida</taxon>
        <taxon>Unionoidea</taxon>
        <taxon>Unionidae</taxon>
        <taxon>Unioninae</taxon>
        <taxon>Sinanodonta</taxon>
    </lineage>
</organism>